<dbReference type="InterPro" id="IPR022485">
    <property type="entry name" value="SHCHC_synthase_MenH"/>
</dbReference>
<protein>
    <recommendedName>
        <fullName evidence="3">Putative 2-succinyl-6-hydroxy-2,4-cyclohexadiene-1-carboxylate synthase</fullName>
        <shortName evidence="3">SHCHC synthase</shortName>
        <ecNumber evidence="3">4.2.99.20</ecNumber>
    </recommendedName>
</protein>
<reference evidence="7" key="2">
    <citation type="submission" date="2017-10" db="EMBL/GenBank/DDBJ databases">
        <title>Staphylococcus edaphicus sp. nov., isolated in Antarctica, harbouring mecC gene and genomic islands essential in adaptation to extreme environment.</title>
        <authorList>
            <person name="Pantucek R."/>
            <person name="Sedlacek I."/>
            <person name="Indrakova A."/>
            <person name="Vrbovska V."/>
            <person name="Maslanova I."/>
            <person name="Kovarovic V."/>
            <person name="Svec P."/>
            <person name="Kralova S."/>
            <person name="Kristofova L."/>
            <person name="Keklakova J."/>
            <person name="Petras P."/>
            <person name="Doskar J."/>
        </authorList>
    </citation>
    <scope>NUCLEOTIDE SEQUENCE [LARGE SCALE GENOMIC DNA]</scope>
    <source>
        <strain evidence="7">CCM 5085</strain>
    </source>
</reference>
<dbReference type="UniPathway" id="UPA01057">
    <property type="reaction ID" value="UER00900"/>
</dbReference>
<comment type="pathway">
    <text evidence="3">Quinol/quinone metabolism; menaquinone biosynthesis.</text>
</comment>
<feature type="domain" description="AB hydrolase-1" evidence="4">
    <location>
        <begin position="16"/>
        <end position="249"/>
    </location>
</feature>
<evidence type="ECO:0000313" key="5">
    <source>
        <dbReference type="EMBL" id="PHK49816.1"/>
    </source>
</evidence>
<dbReference type="Gene3D" id="3.40.50.1820">
    <property type="entry name" value="alpha/beta hydrolase"/>
    <property type="match status" value="1"/>
</dbReference>
<evidence type="ECO:0000256" key="3">
    <source>
        <dbReference type="HAMAP-Rule" id="MF_01660"/>
    </source>
</evidence>
<keyword evidence="2 3" id="KW-0456">Lyase</keyword>
<dbReference type="HAMAP" id="MF_01660">
    <property type="entry name" value="MenH"/>
    <property type="match status" value="1"/>
</dbReference>
<organism evidence="5 7">
    <name type="scientific">Staphylococcus edaphicus</name>
    <dbReference type="NCBI Taxonomy" id="1955013"/>
    <lineage>
        <taxon>Bacteria</taxon>
        <taxon>Bacillati</taxon>
        <taxon>Bacillota</taxon>
        <taxon>Bacilli</taxon>
        <taxon>Bacillales</taxon>
        <taxon>Staphylococcaceae</taxon>
        <taxon>Staphylococcus</taxon>
    </lineage>
</organism>
<comment type="similarity">
    <text evidence="3">Belongs to the AB hydrolase superfamily. MenH family.</text>
</comment>
<dbReference type="NCBIfam" id="TIGR03695">
    <property type="entry name" value="menH_SHCHC"/>
    <property type="match status" value="1"/>
</dbReference>
<reference evidence="5" key="3">
    <citation type="submission" date="2017-10" db="EMBL/GenBank/DDBJ databases">
        <authorList>
            <person name="Vrbovska V."/>
            <person name="Kovarovic V."/>
            <person name="Indrakova A."/>
        </authorList>
    </citation>
    <scope>NUCLEOTIDE SEQUENCE</scope>
    <source>
        <strain evidence="5">CCM 8730</strain>
    </source>
</reference>
<dbReference type="OrthoDB" id="9808398at2"/>
<keyword evidence="1 3" id="KW-0474">Menaquinone biosynthesis</keyword>
<dbReference type="RefSeq" id="WP_099090056.1">
    <property type="nucleotide sequence ID" value="NZ_CP093217.1"/>
</dbReference>
<accession>A0A2C6WQ05</accession>
<dbReference type="Proteomes" id="UP001056588">
    <property type="component" value="Chromosome"/>
</dbReference>
<dbReference type="InterPro" id="IPR029058">
    <property type="entry name" value="AB_hydrolase_fold"/>
</dbReference>
<dbReference type="UniPathway" id="UPA00079"/>
<comment type="function">
    <text evidence="3">Catalyzes a proton abstraction reaction that results in 2,5-elimination of pyruvate from 2-succinyl-5-enolpyruvyl-6-hydroxy-3-cyclohexene-1-carboxylate (SEPHCHC) and the formation of 2-succinyl-6-hydroxy-2,4-cyclohexadiene-1-carboxylate (SHCHC).</text>
</comment>
<comment type="pathway">
    <text evidence="3">Quinol/quinone metabolism; 1,4-dihydroxy-2-naphthoate biosynthesis; 1,4-dihydroxy-2-naphthoate from chorismate: step 3/7.</text>
</comment>
<evidence type="ECO:0000256" key="1">
    <source>
        <dbReference type="ARBA" id="ARBA00022428"/>
    </source>
</evidence>
<keyword evidence="8" id="KW-1185">Reference proteome</keyword>
<gene>
    <name evidence="3 5" type="primary">menH</name>
    <name evidence="5" type="ORF">BTJ66_05945</name>
    <name evidence="6" type="ORF">MNY58_09370</name>
</gene>
<evidence type="ECO:0000313" key="6">
    <source>
        <dbReference type="EMBL" id="UQW80792.1"/>
    </source>
</evidence>
<comment type="catalytic activity">
    <reaction evidence="3">
        <text>5-enolpyruvoyl-6-hydroxy-2-succinyl-cyclohex-3-ene-1-carboxylate = (1R,6R)-6-hydroxy-2-succinyl-cyclohexa-2,4-diene-1-carboxylate + pyruvate</text>
        <dbReference type="Rhea" id="RHEA:25597"/>
        <dbReference type="ChEBI" id="CHEBI:15361"/>
        <dbReference type="ChEBI" id="CHEBI:58689"/>
        <dbReference type="ChEBI" id="CHEBI:58818"/>
        <dbReference type="EC" id="4.2.99.20"/>
    </reaction>
</comment>
<dbReference type="PANTHER" id="PTHR42916">
    <property type="entry name" value="2-SUCCINYL-5-ENOLPYRUVYL-6-HYDROXY-3-CYCLOHEXENE-1-CARBOXYLATE SYNTHASE"/>
    <property type="match status" value="1"/>
</dbReference>
<evidence type="ECO:0000313" key="7">
    <source>
        <dbReference type="Proteomes" id="UP000223828"/>
    </source>
</evidence>
<reference evidence="6" key="4">
    <citation type="submission" date="2022-03" db="EMBL/GenBank/DDBJ databases">
        <title>Complete Genome Sequence of Staphylococcus edaphicus strain CCM 8731.</title>
        <authorList>
            <person name="Rimmer C.O."/>
            <person name="Thomas J.C."/>
        </authorList>
    </citation>
    <scope>NUCLEOTIDE SEQUENCE</scope>
    <source>
        <strain evidence="6">CCM 8731</strain>
    </source>
</reference>
<dbReference type="AlphaFoldDB" id="A0A2C6WQ05"/>
<dbReference type="InterPro" id="IPR000073">
    <property type="entry name" value="AB_hydrolase_1"/>
</dbReference>
<name>A0A2C6WQ05_9STAP</name>
<dbReference type="PANTHER" id="PTHR42916:SF1">
    <property type="entry name" value="PROTEIN PHYLLO, CHLOROPLASTIC"/>
    <property type="match status" value="1"/>
</dbReference>
<dbReference type="GO" id="GO:0070205">
    <property type="term" value="F:2-succinyl-6-hydroxy-2,4-cyclohexadiene-1-carboxylate synthase activity"/>
    <property type="evidence" value="ECO:0007669"/>
    <property type="project" value="UniProtKB-UniRule"/>
</dbReference>
<sequence length="268" mass="30700">MLHYKFHQAAVSTDKLLVMLHGFISDQHTFDQHIHNLIDNINILTIDLPGHGEDQSAVVQVWDFPFITKQLDETLQSFKQFNLILHGYSMGGRIALYYALHGQTQIKGLVLESTSAGIEDVEALHERQLVDQARAKVLEIAGLEVFVNDWEKLPLFYTQYDLAKATRKEIRQMRLRQNPMRLAKALREYGTGHMPNLWPQLNQIQIPTCIIVGALDNKFCKIAEKLSSIIPNHELNVVDHSGHTVHVEEMAEFDRIVVGFINKEEQND</sequence>
<dbReference type="Proteomes" id="UP000223828">
    <property type="component" value="Unassembled WGS sequence"/>
</dbReference>
<dbReference type="Pfam" id="PF00561">
    <property type="entry name" value="Abhydrolase_1"/>
    <property type="match status" value="1"/>
</dbReference>
<evidence type="ECO:0000259" key="4">
    <source>
        <dbReference type="Pfam" id="PF00561"/>
    </source>
</evidence>
<evidence type="ECO:0000313" key="8">
    <source>
        <dbReference type="Proteomes" id="UP001056588"/>
    </source>
</evidence>
<dbReference type="GO" id="GO:0009234">
    <property type="term" value="P:menaquinone biosynthetic process"/>
    <property type="evidence" value="ECO:0007669"/>
    <property type="project" value="UniProtKB-UniRule"/>
</dbReference>
<evidence type="ECO:0000256" key="2">
    <source>
        <dbReference type="ARBA" id="ARBA00023239"/>
    </source>
</evidence>
<dbReference type="EMBL" id="CP093217">
    <property type="protein sequence ID" value="UQW80792.1"/>
    <property type="molecule type" value="Genomic_DNA"/>
</dbReference>
<proteinExistence type="inferred from homology"/>
<dbReference type="EMBL" id="MRZN01000007">
    <property type="protein sequence ID" value="PHK49816.1"/>
    <property type="molecule type" value="Genomic_DNA"/>
</dbReference>
<reference evidence="5" key="1">
    <citation type="journal article" date="2017" name="Appl. Environ. Microbiol.">
        <title>Staphylococcus edaphicus sp. nov., isolated in Antarctica, harbours mecC gene and genomic islands with suspected role in adaptation to extreme environment.</title>
        <authorList>
            <person name="Pantucek R."/>
            <person name="Sedlacek I."/>
            <person name="Indrakova A."/>
            <person name="Vrbovska V."/>
            <person name="Maslanova I."/>
            <person name="Kovarovic V."/>
            <person name="Svec P."/>
            <person name="Kralova S."/>
            <person name="Kristofova L."/>
            <person name="Keklakova J."/>
            <person name="Petras P."/>
            <person name="Doskar J."/>
        </authorList>
    </citation>
    <scope>NUCLEOTIDE SEQUENCE</scope>
    <source>
        <strain evidence="5">CCM 8730</strain>
    </source>
</reference>
<comment type="subunit">
    <text evidence="3">Monomer.</text>
</comment>
<dbReference type="SUPFAM" id="SSF53474">
    <property type="entry name" value="alpha/beta-Hydrolases"/>
    <property type="match status" value="1"/>
</dbReference>
<dbReference type="EC" id="4.2.99.20" evidence="3"/>